<evidence type="ECO:0000313" key="3">
    <source>
        <dbReference type="Proteomes" id="UP001165297"/>
    </source>
</evidence>
<evidence type="ECO:0000313" key="2">
    <source>
        <dbReference type="EMBL" id="MCB2379006.1"/>
    </source>
</evidence>
<evidence type="ECO:0008006" key="4">
    <source>
        <dbReference type="Google" id="ProtNLM"/>
    </source>
</evidence>
<comment type="caution">
    <text evidence="2">The sequence shown here is derived from an EMBL/GenBank/DDBJ whole genome shotgun (WGS) entry which is preliminary data.</text>
</comment>
<reference evidence="2" key="1">
    <citation type="submission" date="2021-10" db="EMBL/GenBank/DDBJ databases">
        <authorList>
            <person name="Dean J.D."/>
            <person name="Kim M.K."/>
            <person name="Newey C.N."/>
            <person name="Stoker T.S."/>
            <person name="Thompson D.W."/>
            <person name="Grose J.H."/>
        </authorList>
    </citation>
    <scope>NUCLEOTIDE SEQUENCE</scope>
    <source>
        <strain evidence="2">BT635</strain>
    </source>
</reference>
<dbReference type="RefSeq" id="WP_226187358.1">
    <property type="nucleotide sequence ID" value="NZ_JAJADQ010000008.1"/>
</dbReference>
<dbReference type="Proteomes" id="UP001165297">
    <property type="component" value="Unassembled WGS sequence"/>
</dbReference>
<gene>
    <name evidence="2" type="ORF">LGH70_15500</name>
</gene>
<name>A0ABS8AFH6_9BACT</name>
<accession>A0ABS8AFH6</accession>
<keyword evidence="1" id="KW-0812">Transmembrane</keyword>
<evidence type="ECO:0000256" key="1">
    <source>
        <dbReference type="SAM" id="Phobius"/>
    </source>
</evidence>
<sequence>MNYYYLLLIPVGIGFFVGFWCLVVKLISLVAWQPLARHFAVAELPAGPRFGLGQARLGVVSYRGAVDAAVTPEGLGLAAVSLFRVGHEPLLIPWSALGPLQAEKVFWTTFYTTRIQTSPTAYTELTFNNSDIVAAVRPWIQVEEPR</sequence>
<organism evidence="2 3">
    <name type="scientific">Hymenobacter nitidus</name>
    <dbReference type="NCBI Taxonomy" id="2880929"/>
    <lineage>
        <taxon>Bacteria</taxon>
        <taxon>Pseudomonadati</taxon>
        <taxon>Bacteroidota</taxon>
        <taxon>Cytophagia</taxon>
        <taxon>Cytophagales</taxon>
        <taxon>Hymenobacteraceae</taxon>
        <taxon>Hymenobacter</taxon>
    </lineage>
</organism>
<dbReference type="EMBL" id="JAJADQ010000008">
    <property type="protein sequence ID" value="MCB2379006.1"/>
    <property type="molecule type" value="Genomic_DNA"/>
</dbReference>
<keyword evidence="1" id="KW-0472">Membrane</keyword>
<feature type="transmembrane region" description="Helical" evidence="1">
    <location>
        <begin position="6"/>
        <end position="27"/>
    </location>
</feature>
<proteinExistence type="predicted"/>
<keyword evidence="1" id="KW-1133">Transmembrane helix</keyword>
<keyword evidence="3" id="KW-1185">Reference proteome</keyword>
<protein>
    <recommendedName>
        <fullName evidence="4">DUF3592 domain-containing protein</fullName>
    </recommendedName>
</protein>